<dbReference type="PANTHER" id="PTHR46313">
    <property type="match status" value="1"/>
</dbReference>
<evidence type="ECO:0000256" key="1">
    <source>
        <dbReference type="SAM" id="MobiDB-lite"/>
    </source>
</evidence>
<gene>
    <name evidence="3" type="primary">Retsat</name>
    <name evidence="3" type="ORF">SNEC2469_LOCUS12176</name>
</gene>
<accession>A0A812RJK7</accession>
<sequence length="390" mass="43035">MLLSSVFWAGSRIRSLRDRLGLLRTWSFPGHVCHPLVQARSRTLRVVSRQHLRQSPKLHLDRRHHPRGRLLGRRGESKKGYDVVVIGAGLGGLACAAALGKAGRRVLVLEAHSVLGGCAHSFKRKAPGGGEYLFDSGPSILTDMGKRNPLRVVMDYVGASQDVEWIYYDGWGMLTPEGPWRLQLGTSNFRDTVLPRYGVPPEEFDEVLKASAPLAQIGRQIPGLVLRDDEWQLLPLLLKFPGAVLPAIREAASLSEPYSKVLDQLEAEGKMRKGSWLRAWLDALAFSLSGLDCSGTTTAAMAFTVDELHWEGTRGLAYPKGGMGSVIDALAAAVRREGGEIRTNVRVEEVLMDNRCAVGVRCLRLRSPANSLPKVRLRKPKHRRLSSTFT</sequence>
<proteinExistence type="predicted"/>
<dbReference type="GO" id="GO:0016491">
    <property type="term" value="F:oxidoreductase activity"/>
    <property type="evidence" value="ECO:0007669"/>
    <property type="project" value="InterPro"/>
</dbReference>
<evidence type="ECO:0000313" key="4">
    <source>
        <dbReference type="Proteomes" id="UP000601435"/>
    </source>
</evidence>
<dbReference type="PANTHER" id="PTHR46313:SF3">
    <property type="entry name" value="PROLYCOPENE ISOMERASE, CHLOROPLASTIC"/>
    <property type="match status" value="1"/>
</dbReference>
<keyword evidence="4" id="KW-1185">Reference proteome</keyword>
<dbReference type="SUPFAM" id="SSF51905">
    <property type="entry name" value="FAD/NAD(P)-binding domain"/>
    <property type="match status" value="1"/>
</dbReference>
<dbReference type="AlphaFoldDB" id="A0A812RJK7"/>
<feature type="compositionally biased region" description="Basic residues" evidence="1">
    <location>
        <begin position="55"/>
        <end position="72"/>
    </location>
</feature>
<protein>
    <submittedName>
        <fullName evidence="3">Retsat protein</fullName>
    </submittedName>
</protein>
<dbReference type="Gene3D" id="3.50.50.60">
    <property type="entry name" value="FAD/NAD(P)-binding domain"/>
    <property type="match status" value="2"/>
</dbReference>
<name>A0A812RJK7_9DINO</name>
<dbReference type="OrthoDB" id="413466at2759"/>
<evidence type="ECO:0000313" key="3">
    <source>
        <dbReference type="EMBL" id="CAE7443062.1"/>
    </source>
</evidence>
<feature type="domain" description="Amine oxidase" evidence="2">
    <location>
        <begin position="90"/>
        <end position="361"/>
    </location>
</feature>
<dbReference type="InterPro" id="IPR002937">
    <property type="entry name" value="Amino_oxidase"/>
</dbReference>
<dbReference type="InterPro" id="IPR036188">
    <property type="entry name" value="FAD/NAD-bd_sf"/>
</dbReference>
<dbReference type="GO" id="GO:0016116">
    <property type="term" value="P:carotenoid metabolic process"/>
    <property type="evidence" value="ECO:0007669"/>
    <property type="project" value="InterPro"/>
</dbReference>
<dbReference type="Proteomes" id="UP000601435">
    <property type="component" value="Unassembled WGS sequence"/>
</dbReference>
<dbReference type="Pfam" id="PF01593">
    <property type="entry name" value="Amino_oxidase"/>
    <property type="match status" value="1"/>
</dbReference>
<reference evidence="3" key="1">
    <citation type="submission" date="2021-02" db="EMBL/GenBank/DDBJ databases">
        <authorList>
            <person name="Dougan E. K."/>
            <person name="Rhodes N."/>
            <person name="Thang M."/>
            <person name="Chan C."/>
        </authorList>
    </citation>
    <scope>NUCLEOTIDE SEQUENCE</scope>
</reference>
<evidence type="ECO:0000259" key="2">
    <source>
        <dbReference type="Pfam" id="PF01593"/>
    </source>
</evidence>
<organism evidence="3 4">
    <name type="scientific">Symbiodinium necroappetens</name>
    <dbReference type="NCBI Taxonomy" id="1628268"/>
    <lineage>
        <taxon>Eukaryota</taxon>
        <taxon>Sar</taxon>
        <taxon>Alveolata</taxon>
        <taxon>Dinophyceae</taxon>
        <taxon>Suessiales</taxon>
        <taxon>Symbiodiniaceae</taxon>
        <taxon>Symbiodinium</taxon>
    </lineage>
</organism>
<dbReference type="EMBL" id="CAJNJA010019309">
    <property type="protein sequence ID" value="CAE7443062.1"/>
    <property type="molecule type" value="Genomic_DNA"/>
</dbReference>
<feature type="region of interest" description="Disordered" evidence="1">
    <location>
        <begin position="55"/>
        <end position="74"/>
    </location>
</feature>
<dbReference type="InterPro" id="IPR045892">
    <property type="entry name" value="CrtISO-like"/>
</dbReference>
<comment type="caution">
    <text evidence="3">The sequence shown here is derived from an EMBL/GenBank/DDBJ whole genome shotgun (WGS) entry which is preliminary data.</text>
</comment>